<dbReference type="InterPro" id="IPR001447">
    <property type="entry name" value="Arylamine_N-AcTrfase"/>
</dbReference>
<proteinExistence type="inferred from homology"/>
<comment type="caution">
    <text evidence="3">The sequence shown here is derived from an EMBL/GenBank/DDBJ whole genome shotgun (WGS) entry which is preliminary data.</text>
</comment>
<dbReference type="InterPro" id="IPR038765">
    <property type="entry name" value="Papain-like_cys_pep_sf"/>
</dbReference>
<dbReference type="RefSeq" id="WP_266600342.1">
    <property type="nucleotide sequence ID" value="NZ_JAPHNL010000168.1"/>
</dbReference>
<evidence type="ECO:0000256" key="1">
    <source>
        <dbReference type="ARBA" id="ARBA00006547"/>
    </source>
</evidence>
<dbReference type="PRINTS" id="PR01543">
    <property type="entry name" value="ANATRNSFRASE"/>
</dbReference>
<name>A0ABT3TVW7_9ACTN</name>
<dbReference type="Pfam" id="PF00797">
    <property type="entry name" value="Acetyltransf_2"/>
    <property type="match status" value="1"/>
</dbReference>
<keyword evidence="4" id="KW-1185">Reference proteome</keyword>
<reference evidence="3" key="1">
    <citation type="submission" date="2022-10" db="EMBL/GenBank/DDBJ databases">
        <title>Streptomyces beihaiensis sp. nov., a chitin degrading actinobacterium, isolated from shrimp pond soil.</title>
        <authorList>
            <person name="Xie J."/>
            <person name="Shen N."/>
        </authorList>
    </citation>
    <scope>NUCLEOTIDE SEQUENCE</scope>
    <source>
        <strain evidence="3">GXMU-J5</strain>
    </source>
</reference>
<comment type="similarity">
    <text evidence="1 2">Belongs to the arylamine N-acetyltransferase family.</text>
</comment>
<dbReference type="Proteomes" id="UP001163064">
    <property type="component" value="Unassembled WGS sequence"/>
</dbReference>
<sequence>MDRTRTDAYLDRIGVPRPAAATDDALRALHLAHLRTVPFENLSVHLGEEITLDSDALVAKVVERRRGGFCYELNGAFAALLDALGFGVTLLQARVAGEDGGFGIPYDHLALRVRSSEGTTWLADVGFGTHCHYPLVMDERGDQRDPGGVFRVEDVGEGGPGGGCGDLLVRRDGVPQYLVEPRPRSLRDFEVGSWYHRTSPASHFTRSLVCSRLTDDGRITLSGHTLTTTAGGERIVTELVDDADVLRAYDQHFGIVLDRLPPDPAAAQG</sequence>
<protein>
    <submittedName>
        <fullName evidence="3">Arylamine N-acetyltransferase</fullName>
    </submittedName>
</protein>
<dbReference type="PANTHER" id="PTHR11786:SF0">
    <property type="entry name" value="ARYLAMINE N-ACETYLTRANSFERASE 4-RELATED"/>
    <property type="match status" value="1"/>
</dbReference>
<dbReference type="Gene3D" id="2.40.128.150">
    <property type="entry name" value="Cysteine proteinases"/>
    <property type="match status" value="1"/>
</dbReference>
<gene>
    <name evidence="3" type="ORF">OFY01_15740</name>
</gene>
<dbReference type="EMBL" id="JAPHNL010000168">
    <property type="protein sequence ID" value="MCX3061188.1"/>
    <property type="molecule type" value="Genomic_DNA"/>
</dbReference>
<dbReference type="SUPFAM" id="SSF54001">
    <property type="entry name" value="Cysteine proteinases"/>
    <property type="match status" value="1"/>
</dbReference>
<evidence type="ECO:0000313" key="3">
    <source>
        <dbReference type="EMBL" id="MCX3061188.1"/>
    </source>
</evidence>
<accession>A0ABT3TVW7</accession>
<dbReference type="PANTHER" id="PTHR11786">
    <property type="entry name" value="N-HYDROXYARYLAMINE O-ACETYLTRANSFERASE"/>
    <property type="match status" value="1"/>
</dbReference>
<organism evidence="3 4">
    <name type="scientific">Streptomyces beihaiensis</name>
    <dbReference type="NCBI Taxonomy" id="2984495"/>
    <lineage>
        <taxon>Bacteria</taxon>
        <taxon>Bacillati</taxon>
        <taxon>Actinomycetota</taxon>
        <taxon>Actinomycetes</taxon>
        <taxon>Kitasatosporales</taxon>
        <taxon>Streptomycetaceae</taxon>
        <taxon>Streptomyces</taxon>
    </lineage>
</organism>
<evidence type="ECO:0000313" key="4">
    <source>
        <dbReference type="Proteomes" id="UP001163064"/>
    </source>
</evidence>
<dbReference type="Gene3D" id="3.30.2140.10">
    <property type="entry name" value="Arylamine N-acetyltransferase"/>
    <property type="match status" value="1"/>
</dbReference>
<evidence type="ECO:0000256" key="2">
    <source>
        <dbReference type="RuleBase" id="RU003452"/>
    </source>
</evidence>